<sequence>MTTDSNQLISQKLLAQWQTLHNSHEDYEKYALIIKIVAILICLVSVIYSISTFVGLLLLATLWLQEGIWKTFQQRTESAIIAVEEKLALLTTDTDTIPYLFYTQWHANRSGVTALIAEYIANALKPTVIYPYLPLMLIVIIF</sequence>
<keyword evidence="3" id="KW-1185">Reference proteome</keyword>
<comment type="caution">
    <text evidence="2">The sequence shown here is derived from an EMBL/GenBank/DDBJ whole genome shotgun (WGS) entry which is preliminary data.</text>
</comment>
<dbReference type="EMBL" id="PJAI02000009">
    <property type="protein sequence ID" value="TYK65644.1"/>
    <property type="molecule type" value="Genomic_DNA"/>
</dbReference>
<proteinExistence type="predicted"/>
<evidence type="ECO:0000313" key="3">
    <source>
        <dbReference type="Proteomes" id="UP000815846"/>
    </source>
</evidence>
<evidence type="ECO:0000256" key="1">
    <source>
        <dbReference type="SAM" id="Phobius"/>
    </source>
</evidence>
<protein>
    <submittedName>
        <fullName evidence="2">Uncharacterized protein</fullName>
    </submittedName>
</protein>
<feature type="transmembrane region" description="Helical" evidence="1">
    <location>
        <begin position="32"/>
        <end position="64"/>
    </location>
</feature>
<evidence type="ECO:0000313" key="2">
    <source>
        <dbReference type="EMBL" id="TYK65644.1"/>
    </source>
</evidence>
<keyword evidence="1" id="KW-0812">Transmembrane</keyword>
<accession>A0ABY3MWU1</accession>
<gene>
    <name evidence="2" type="ORF">CWS31_009795</name>
</gene>
<keyword evidence="1" id="KW-0472">Membrane</keyword>
<dbReference type="Proteomes" id="UP000815846">
    <property type="component" value="Unassembled WGS sequence"/>
</dbReference>
<organism evidence="2 3">
    <name type="scientific">Colwellia echini</name>
    <dbReference type="NCBI Taxonomy" id="1982103"/>
    <lineage>
        <taxon>Bacteria</taxon>
        <taxon>Pseudomonadati</taxon>
        <taxon>Pseudomonadota</taxon>
        <taxon>Gammaproteobacteria</taxon>
        <taxon>Alteromonadales</taxon>
        <taxon>Colwelliaceae</taxon>
        <taxon>Colwellia</taxon>
    </lineage>
</organism>
<name>A0ABY3MWU1_9GAMM</name>
<dbReference type="RefSeq" id="WP_101344078.1">
    <property type="nucleotide sequence ID" value="NZ_PJAI02000009.1"/>
</dbReference>
<keyword evidence="1" id="KW-1133">Transmembrane helix</keyword>
<reference evidence="2 3" key="1">
    <citation type="submission" date="2019-08" db="EMBL/GenBank/DDBJ databases">
        <title>Microbe sample from Colwellia echini.</title>
        <authorList>
            <person name="Christiansen L."/>
            <person name="Pathiraja D."/>
            <person name="Schultz-Johansen M."/>
            <person name="Choi I.-G."/>
            <person name="Stougaard P."/>
        </authorList>
    </citation>
    <scope>NUCLEOTIDE SEQUENCE [LARGE SCALE GENOMIC DNA]</scope>
    <source>
        <strain evidence="2 3">A3</strain>
    </source>
</reference>